<dbReference type="OrthoDB" id="9768004at2"/>
<evidence type="ECO:0000313" key="3">
    <source>
        <dbReference type="EMBL" id="EMD29378.1"/>
    </source>
</evidence>
<dbReference type="InterPro" id="IPR016187">
    <property type="entry name" value="CTDL_fold"/>
</dbReference>
<comment type="caution">
    <text evidence="3">The sequence shown here is derived from an EMBL/GenBank/DDBJ whole genome shotgun (WGS) entry which is preliminary data.</text>
</comment>
<evidence type="ECO:0000313" key="5">
    <source>
        <dbReference type="Proteomes" id="UP000014137"/>
    </source>
</evidence>
<dbReference type="GO" id="GO:0120147">
    <property type="term" value="F:formylglycine-generating oxidase activity"/>
    <property type="evidence" value="ECO:0007669"/>
    <property type="project" value="TreeGrafter"/>
</dbReference>
<dbReference type="Pfam" id="PF03781">
    <property type="entry name" value="FGE-sulfatase"/>
    <property type="match status" value="1"/>
</dbReference>
<dbReference type="Proteomes" id="UP000188551">
    <property type="component" value="Unassembled WGS sequence"/>
</dbReference>
<dbReference type="NCBIfam" id="TIGR04344">
    <property type="entry name" value="ovoA_Nterm"/>
    <property type="match status" value="1"/>
</dbReference>
<dbReference type="InterPro" id="IPR027577">
    <property type="entry name" value="OvoA_Nterm"/>
</dbReference>
<dbReference type="EMBL" id="ANMG01000004">
    <property type="protein sequence ID" value="EMD29378.1"/>
    <property type="molecule type" value="Genomic_DNA"/>
</dbReference>
<evidence type="ECO:0000313" key="4">
    <source>
        <dbReference type="EMBL" id="OOC02832.1"/>
    </source>
</evidence>
<dbReference type="Gene3D" id="3.40.50.150">
    <property type="entry name" value="Vaccinia Virus protein VP39"/>
    <property type="match status" value="1"/>
</dbReference>
<dbReference type="InterPro" id="IPR042095">
    <property type="entry name" value="SUMF_sf"/>
</dbReference>
<dbReference type="SUPFAM" id="SSF56436">
    <property type="entry name" value="C-type lectin-like"/>
    <property type="match status" value="1"/>
</dbReference>
<organism evidence="3 5">
    <name type="scientific">Amycolatopsis azurea DSM 43854</name>
    <dbReference type="NCBI Taxonomy" id="1238180"/>
    <lineage>
        <taxon>Bacteria</taxon>
        <taxon>Bacillati</taxon>
        <taxon>Actinomycetota</taxon>
        <taxon>Actinomycetes</taxon>
        <taxon>Pseudonocardiales</taxon>
        <taxon>Pseudonocardiaceae</taxon>
        <taxon>Amycolatopsis</taxon>
    </lineage>
</organism>
<keyword evidence="6" id="KW-1185">Reference proteome</keyword>
<feature type="domain" description="Sulfatase-modifying factor enzyme-like" evidence="2">
    <location>
        <begin position="253"/>
        <end position="521"/>
    </location>
</feature>
<evidence type="ECO:0000313" key="6">
    <source>
        <dbReference type="Proteomes" id="UP000188551"/>
    </source>
</evidence>
<dbReference type="AlphaFoldDB" id="M2PXM6"/>
<evidence type="ECO:0000259" key="2">
    <source>
        <dbReference type="Pfam" id="PF03781"/>
    </source>
</evidence>
<dbReference type="Gene3D" id="3.90.1580.10">
    <property type="entry name" value="paralog of FGE (formylglycine-generating enzyme)"/>
    <property type="match status" value="1"/>
</dbReference>
<reference evidence="4 6" key="2">
    <citation type="submission" date="2017-02" db="EMBL/GenBank/DDBJ databases">
        <title>Amycolatopsis azurea DSM 43854 draft genome.</title>
        <authorList>
            <person name="Mayilraj S."/>
        </authorList>
    </citation>
    <scope>NUCLEOTIDE SEQUENCE [LARGE SCALE GENOMIC DNA]</scope>
    <source>
        <strain evidence="4 6">DSM 43854</strain>
    </source>
</reference>
<protein>
    <submittedName>
        <fullName evidence="4">5-histidylcysteine sulfoxide synthase</fullName>
    </submittedName>
</protein>
<accession>M2PXM6</accession>
<reference evidence="3 5" key="1">
    <citation type="submission" date="2012-10" db="EMBL/GenBank/DDBJ databases">
        <title>Genome assembly of Amycolatopsis azurea DSM 43854.</title>
        <authorList>
            <person name="Khatri I."/>
            <person name="Kaur I."/>
            <person name="Subramanian S."/>
            <person name="Mayilraj S."/>
        </authorList>
    </citation>
    <scope>NUCLEOTIDE SEQUENCE [LARGE SCALE GENOMIC DNA]</scope>
    <source>
        <strain evidence="3 5">DSM 43854</strain>
    </source>
</reference>
<dbReference type="RefSeq" id="WP_005150949.1">
    <property type="nucleotide sequence ID" value="NZ_ANMG01000004.1"/>
</dbReference>
<dbReference type="PANTHER" id="PTHR23150">
    <property type="entry name" value="SULFATASE MODIFYING FACTOR 1, 2"/>
    <property type="match status" value="1"/>
</dbReference>
<feature type="region of interest" description="Disordered" evidence="1">
    <location>
        <begin position="230"/>
        <end position="261"/>
    </location>
</feature>
<sequence>MTSTVTMEPWERNAVKHADERLNGARDPQWWYTGVRPEPGRCPGVAESGEIRSLPLPDLSVCSREEVLDYFDNAWTLHEVLFAGLKGAEAFYRPPDHNLRHPMVFYYGHTTALYVNKLRVSGLLDAPIDAYLEHVLEMGVDENSWDDMSKNDMVWPSVSEVKDYRAEVYRTVVGIIETTPFAPDLGRPVTMDDQAWALLLAIEHDRIHLETSSVLIREMRSNLVERPAAWPAPSPLRRTTETGKPEPGSVPANGTVTVPGRTARLGKPLSFPSYGWDSAYGSRRRELPDFEAARCLVSNGEFHAFVADGGYRRPELWSAEGEAWRRFRNTKWPRFWVPTGPTGLHAFRLRTLFDEIDMPWDWPVVVNFHEAKAFAAWRSEKEGRDYRLPTEAEYFLLRDLPERPGVADDVVMRLDGAQLREEGINLGLAWGSEGPVDHSPTTSQGLHDAGGNLWAWSEDTFNPLEGFTPHPYYEDFSVPSFGGQHALILGGAYISSGELGSIWARHFYRPHFLQQAGIRLVVAPESTVDGAARAELDRALLGQYGTAEQAFGGTGHPLAATAGHPDRLARRFVEAADEAGIELRRVADLATATGGLAFSLAGRPIEVVGLDDRPMFVAAADRLAEGWDVGYQVPGRGELHARRPSIAPGGSVSFTLAESGRPPAALGTFDGVVVADAFDRLGGVAGHLRPLVGSENFLRAGGLLLVALPRASAAELANVLGEAFEQLSESTEPSLTGVDGRRYEITDLEVSIWRKR</sequence>
<dbReference type="PANTHER" id="PTHR23150:SF26">
    <property type="entry name" value="GENERIC METHYLTRANSFERASE"/>
    <property type="match status" value="1"/>
</dbReference>
<gene>
    <name evidence="4" type="ORF">B0293_32380</name>
    <name evidence="3" type="ORF">C791_4227</name>
</gene>
<dbReference type="PATRIC" id="fig|1238180.3.peg.689"/>
<dbReference type="InterPro" id="IPR051043">
    <property type="entry name" value="Sulfatase_Mod_Factor_Kinase"/>
</dbReference>
<dbReference type="SUPFAM" id="SSF53335">
    <property type="entry name" value="S-adenosyl-L-methionine-dependent methyltransferases"/>
    <property type="match status" value="1"/>
</dbReference>
<dbReference type="EMBL" id="MUXN01000024">
    <property type="protein sequence ID" value="OOC02832.1"/>
    <property type="molecule type" value="Genomic_DNA"/>
</dbReference>
<name>M2PXM6_9PSEU</name>
<dbReference type="Proteomes" id="UP000014137">
    <property type="component" value="Unassembled WGS sequence"/>
</dbReference>
<dbReference type="InterPro" id="IPR005532">
    <property type="entry name" value="SUMF_dom"/>
</dbReference>
<dbReference type="InterPro" id="IPR029063">
    <property type="entry name" value="SAM-dependent_MTases_sf"/>
</dbReference>
<proteinExistence type="predicted"/>
<evidence type="ECO:0000256" key="1">
    <source>
        <dbReference type="SAM" id="MobiDB-lite"/>
    </source>
</evidence>